<dbReference type="PANTHER" id="PTHR23189">
    <property type="entry name" value="RNA RECOGNITION MOTIF-CONTAINING"/>
    <property type="match status" value="1"/>
</dbReference>
<dbReference type="EMBL" id="JAEPQZ010000005">
    <property type="protein sequence ID" value="KAG2181153.1"/>
    <property type="molecule type" value="Genomic_DNA"/>
</dbReference>
<evidence type="ECO:0000256" key="2">
    <source>
        <dbReference type="SAM" id="MobiDB-lite"/>
    </source>
</evidence>
<evidence type="ECO:0000256" key="1">
    <source>
        <dbReference type="ARBA" id="ARBA00022884"/>
    </source>
</evidence>
<evidence type="ECO:0000313" key="5">
    <source>
        <dbReference type="Proteomes" id="UP000654370"/>
    </source>
</evidence>
<evidence type="ECO:0000313" key="4">
    <source>
        <dbReference type="EMBL" id="KAG2181153.1"/>
    </source>
</evidence>
<dbReference type="Proteomes" id="UP000654370">
    <property type="component" value="Unassembled WGS sequence"/>
</dbReference>
<keyword evidence="1" id="KW-0694">RNA-binding</keyword>
<feature type="region of interest" description="Disordered" evidence="2">
    <location>
        <begin position="502"/>
        <end position="525"/>
    </location>
</feature>
<feature type="domain" description="Mei2-like C-terminal RNA recognition motif" evidence="3">
    <location>
        <begin position="455"/>
        <end position="481"/>
    </location>
</feature>
<reference evidence="4" key="1">
    <citation type="submission" date="2020-12" db="EMBL/GenBank/DDBJ databases">
        <title>Metabolic potential, ecology and presence of endohyphal bacteria is reflected in genomic diversity of Mucoromycotina.</title>
        <authorList>
            <person name="Muszewska A."/>
            <person name="Okrasinska A."/>
            <person name="Steczkiewicz K."/>
            <person name="Drgas O."/>
            <person name="Orlowska M."/>
            <person name="Perlinska-Lenart U."/>
            <person name="Aleksandrzak-Piekarczyk T."/>
            <person name="Szatraj K."/>
            <person name="Zielenkiewicz U."/>
            <person name="Pilsyk S."/>
            <person name="Malc E."/>
            <person name="Mieczkowski P."/>
            <person name="Kruszewska J.S."/>
            <person name="Biernat P."/>
            <person name="Pawlowska J."/>
        </authorList>
    </citation>
    <scope>NUCLEOTIDE SEQUENCE</scope>
    <source>
        <strain evidence="4">WA0000067209</strain>
    </source>
</reference>
<dbReference type="AlphaFoldDB" id="A0A8H7PWJ9"/>
<evidence type="ECO:0000259" key="3">
    <source>
        <dbReference type="Pfam" id="PF04059"/>
    </source>
</evidence>
<protein>
    <recommendedName>
        <fullName evidence="3">Mei2-like C-terminal RNA recognition motif domain-containing protein</fullName>
    </recommendedName>
</protein>
<proteinExistence type="predicted"/>
<dbReference type="GO" id="GO:0003723">
    <property type="term" value="F:RNA binding"/>
    <property type="evidence" value="ECO:0007669"/>
    <property type="project" value="UniProtKB-KW"/>
</dbReference>
<gene>
    <name evidence="4" type="ORF">INT43_008735</name>
</gene>
<accession>A0A8H7PWJ9</accession>
<keyword evidence="5" id="KW-1185">Reference proteome</keyword>
<name>A0A8H7PWJ9_MORIS</name>
<dbReference type="InterPro" id="IPR007201">
    <property type="entry name" value="Mei2-like_Rrm_C"/>
</dbReference>
<organism evidence="4 5">
    <name type="scientific">Mortierella isabellina</name>
    <name type="common">Filamentous fungus</name>
    <name type="synonym">Umbelopsis isabellina</name>
    <dbReference type="NCBI Taxonomy" id="91625"/>
    <lineage>
        <taxon>Eukaryota</taxon>
        <taxon>Fungi</taxon>
        <taxon>Fungi incertae sedis</taxon>
        <taxon>Mucoromycota</taxon>
        <taxon>Mucoromycotina</taxon>
        <taxon>Umbelopsidomycetes</taxon>
        <taxon>Umbelopsidales</taxon>
        <taxon>Umbelopsidaceae</taxon>
        <taxon>Umbelopsis</taxon>
    </lineage>
</organism>
<dbReference type="OrthoDB" id="417481at2759"/>
<comment type="caution">
    <text evidence="4">The sequence shown here is derived from an EMBL/GenBank/DDBJ whole genome shotgun (WGS) entry which is preliminary data.</text>
</comment>
<dbReference type="Pfam" id="PF04059">
    <property type="entry name" value="RRM_2"/>
    <property type="match status" value="1"/>
</dbReference>
<sequence>MSQEPSAKTAAMMMQDLDDRYYHQLRLDDFPPISTIRTTVFQPTPQHSFLEPLPYTKSNFQPWKETKCTVSPTTTMSPWAEALYQADSMGMNASDSSGTSSDSSLSLHSEGIFRQNELLHYLRTWSNLDAPSNCNLKASRCVLIQNIGSHVNVQDIVDTIRSLGDVKLMITERMHAFHELVVVFHDIRHAQILVVRVSLASQMTDPLYGTWATYCVNEDIAKRFAITLPYDSEFTVKVDGSNATTVSSILSSYGNLQSLRQYEITQSQSVFVGEYFDDRSMLKAVKELQDHNVQHVHFDFRDSPALTPISAVVQQTLCEEPNSFPKLEYVPSEVSQPFIVEYGSSEQQSIDNFLQMLNNFKSSSTDVSLEELEPIANDTQHETFRKQVSYSSSNEIDIDRILMGQEKRTTCMIRNIPNKIIGNVRTTKGRQKMASIFSKCVAGLFQFVIDLASRSRFNSEKRCTLSYANIQGKKALIDKFRNSSVMDEEISYQPKIFFTSGQHRGEEESFPPPTVSSDIRKRKQRQTLTVKSQRSSSFLDYYHHVNGTQHGDV</sequence>